<evidence type="ECO:0000256" key="1">
    <source>
        <dbReference type="ARBA" id="ARBA00001163"/>
    </source>
</evidence>
<organism evidence="8 9">
    <name type="scientific">Rhodoferax ferrireducens</name>
    <dbReference type="NCBI Taxonomy" id="192843"/>
    <lineage>
        <taxon>Bacteria</taxon>
        <taxon>Pseudomonadati</taxon>
        <taxon>Pseudomonadota</taxon>
        <taxon>Betaproteobacteria</taxon>
        <taxon>Burkholderiales</taxon>
        <taxon>Comamonadaceae</taxon>
        <taxon>Rhodoferax</taxon>
    </lineage>
</organism>
<evidence type="ECO:0000256" key="5">
    <source>
        <dbReference type="ARBA" id="ARBA00022793"/>
    </source>
</evidence>
<accession>A0ABU2CBC7</accession>
<dbReference type="NCBIfam" id="TIGR03164">
    <property type="entry name" value="UHCUDC"/>
    <property type="match status" value="1"/>
</dbReference>
<evidence type="ECO:0000256" key="6">
    <source>
        <dbReference type="ARBA" id="ARBA00023239"/>
    </source>
</evidence>
<keyword evidence="6 8" id="KW-0456">Lyase</keyword>
<dbReference type="InterPro" id="IPR018020">
    <property type="entry name" value="OHCU_decarboxylase"/>
</dbReference>
<dbReference type="Gene3D" id="1.10.3330.10">
    <property type="entry name" value="Oxo-4-hydroxy-4-carboxy-5-ureidoimidazoline decarboxylase"/>
    <property type="match status" value="1"/>
</dbReference>
<evidence type="ECO:0000313" key="9">
    <source>
        <dbReference type="Proteomes" id="UP001180487"/>
    </source>
</evidence>
<dbReference type="SUPFAM" id="SSF158694">
    <property type="entry name" value="UraD-Like"/>
    <property type="match status" value="1"/>
</dbReference>
<dbReference type="EC" id="4.1.1.97" evidence="3"/>
<sequence>MSTQSSLKHLNTCAPEVFCATLADIWEHAPWVAHGVVGQRPFATVDALHTAMVEVVAALDESARVAFYAGHPELAGDDARRGTMTDASIAEQGTLSLAQLDTVDAERWSALNRAYRARFGFPFILCIRRHTRESALQAFEQRLAHDRSTELATTLGEIAAITRLRLDHLVPDVPDVPDVSHVACHGESIPS</sequence>
<evidence type="ECO:0000256" key="3">
    <source>
        <dbReference type="ARBA" id="ARBA00012257"/>
    </source>
</evidence>
<dbReference type="Proteomes" id="UP001180487">
    <property type="component" value="Unassembled WGS sequence"/>
</dbReference>
<dbReference type="EMBL" id="JAVDXT010000003">
    <property type="protein sequence ID" value="MDR7378636.1"/>
    <property type="molecule type" value="Genomic_DNA"/>
</dbReference>
<dbReference type="PANTHER" id="PTHR43466:SF1">
    <property type="entry name" value="2-OXO-4-HYDROXY-4-CARBOXY-5-UREIDOIMIDAZOLINE DECARBOXYLASE-RELATED"/>
    <property type="match status" value="1"/>
</dbReference>
<dbReference type="RefSeq" id="WP_310374903.1">
    <property type="nucleotide sequence ID" value="NZ_JAVDXT010000003.1"/>
</dbReference>
<feature type="domain" description="Oxo-4-hydroxy-4-carboxy-5-ureidoimidazoline decarboxylase" evidence="7">
    <location>
        <begin position="12"/>
        <end position="167"/>
    </location>
</feature>
<keyword evidence="9" id="KW-1185">Reference proteome</keyword>
<protein>
    <recommendedName>
        <fullName evidence="3">2-oxo-4-hydroxy-4-carboxy-5-ureidoimidazoline decarboxylase</fullName>
        <ecNumber evidence="3">4.1.1.97</ecNumber>
    </recommendedName>
</protein>
<reference evidence="8 9" key="1">
    <citation type="submission" date="2023-07" db="EMBL/GenBank/DDBJ databases">
        <title>Sorghum-associated microbial communities from plants grown in Nebraska, USA.</title>
        <authorList>
            <person name="Schachtman D."/>
        </authorList>
    </citation>
    <scope>NUCLEOTIDE SEQUENCE [LARGE SCALE GENOMIC DNA]</scope>
    <source>
        <strain evidence="8 9">BE313</strain>
    </source>
</reference>
<dbReference type="PANTHER" id="PTHR43466">
    <property type="entry name" value="2-OXO-4-HYDROXY-4-CARBOXY-5-UREIDOIMIDAZOLINE DECARBOXYLASE-RELATED"/>
    <property type="match status" value="1"/>
</dbReference>
<keyword evidence="5" id="KW-0210">Decarboxylase</keyword>
<comment type="caution">
    <text evidence="8">The sequence shown here is derived from an EMBL/GenBank/DDBJ whole genome shotgun (WGS) entry which is preliminary data.</text>
</comment>
<dbReference type="InterPro" id="IPR036778">
    <property type="entry name" value="OHCU_decarboxylase_sf"/>
</dbReference>
<dbReference type="Pfam" id="PF09349">
    <property type="entry name" value="OHCU_decarbox"/>
    <property type="match status" value="1"/>
</dbReference>
<comment type="catalytic activity">
    <reaction evidence="1">
        <text>5-hydroxy-2-oxo-4-ureido-2,5-dihydro-1H-imidazole-5-carboxylate + H(+) = (S)-allantoin + CO2</text>
        <dbReference type="Rhea" id="RHEA:26301"/>
        <dbReference type="ChEBI" id="CHEBI:15378"/>
        <dbReference type="ChEBI" id="CHEBI:15678"/>
        <dbReference type="ChEBI" id="CHEBI:16526"/>
        <dbReference type="ChEBI" id="CHEBI:58639"/>
        <dbReference type="EC" id="4.1.1.97"/>
    </reaction>
</comment>
<evidence type="ECO:0000313" key="8">
    <source>
        <dbReference type="EMBL" id="MDR7378636.1"/>
    </source>
</evidence>
<gene>
    <name evidence="8" type="ORF">J2X19_003330</name>
</gene>
<proteinExistence type="predicted"/>
<name>A0ABU2CBC7_9BURK</name>
<dbReference type="InterPro" id="IPR017580">
    <property type="entry name" value="OHCU_decarboxylase-1"/>
</dbReference>
<dbReference type="GO" id="GO:0051997">
    <property type="term" value="F:2-oxo-4-hydroxy-4-carboxy-5-ureidoimidazoline decarboxylase activity"/>
    <property type="evidence" value="ECO:0007669"/>
    <property type="project" value="UniProtKB-EC"/>
</dbReference>
<comment type="pathway">
    <text evidence="2">Purine metabolism; urate degradation; (S)-allantoin from urate: step 3/3.</text>
</comment>
<evidence type="ECO:0000259" key="7">
    <source>
        <dbReference type="Pfam" id="PF09349"/>
    </source>
</evidence>
<evidence type="ECO:0000256" key="4">
    <source>
        <dbReference type="ARBA" id="ARBA00022631"/>
    </source>
</evidence>
<evidence type="ECO:0000256" key="2">
    <source>
        <dbReference type="ARBA" id="ARBA00004754"/>
    </source>
</evidence>
<keyword evidence="4" id="KW-0659">Purine metabolism</keyword>